<evidence type="ECO:0000256" key="1">
    <source>
        <dbReference type="ARBA" id="ARBA00022679"/>
    </source>
</evidence>
<dbReference type="AlphaFoldDB" id="W0F287"/>
<dbReference type="Gene3D" id="3.30.420.40">
    <property type="match status" value="1"/>
</dbReference>
<evidence type="ECO:0000256" key="2">
    <source>
        <dbReference type="ARBA" id="ARBA00022741"/>
    </source>
</evidence>
<sequence>MNRQVSIKKSRKKAVIISVNAGSSSLKFSVFLITGAYRQNGSGARK</sequence>
<organism evidence="5 6">
    <name type="scientific">Niabella soli DSM 19437</name>
    <dbReference type="NCBI Taxonomy" id="929713"/>
    <lineage>
        <taxon>Bacteria</taxon>
        <taxon>Pseudomonadati</taxon>
        <taxon>Bacteroidota</taxon>
        <taxon>Chitinophagia</taxon>
        <taxon>Chitinophagales</taxon>
        <taxon>Chitinophagaceae</taxon>
        <taxon>Niabella</taxon>
    </lineage>
</organism>
<protein>
    <recommendedName>
        <fullName evidence="7">Butyrate kinase</fullName>
    </recommendedName>
</protein>
<dbReference type="STRING" id="929713.NIASO_02095"/>
<evidence type="ECO:0000313" key="5">
    <source>
        <dbReference type="EMBL" id="AHF17117.1"/>
    </source>
</evidence>
<keyword evidence="1" id="KW-0808">Transferase</keyword>
<proteinExistence type="predicted"/>
<gene>
    <name evidence="5" type="ORF">NIASO_02095</name>
</gene>
<evidence type="ECO:0000256" key="3">
    <source>
        <dbReference type="ARBA" id="ARBA00022777"/>
    </source>
</evidence>
<accession>W0F287</accession>
<dbReference type="HOGENOM" id="CLU_3186350_0_0_10"/>
<dbReference type="Proteomes" id="UP000003586">
    <property type="component" value="Chromosome"/>
</dbReference>
<keyword evidence="4" id="KW-0067">ATP-binding</keyword>
<dbReference type="InterPro" id="IPR023865">
    <property type="entry name" value="Aliphatic_acid_kinase_CS"/>
</dbReference>
<evidence type="ECO:0000313" key="6">
    <source>
        <dbReference type="Proteomes" id="UP000003586"/>
    </source>
</evidence>
<evidence type="ECO:0008006" key="7">
    <source>
        <dbReference type="Google" id="ProtNLM"/>
    </source>
</evidence>
<evidence type="ECO:0000256" key="4">
    <source>
        <dbReference type="ARBA" id="ARBA00022840"/>
    </source>
</evidence>
<dbReference type="GO" id="GO:0016301">
    <property type="term" value="F:kinase activity"/>
    <property type="evidence" value="ECO:0007669"/>
    <property type="project" value="UniProtKB-KW"/>
</dbReference>
<dbReference type="EMBL" id="CP007035">
    <property type="protein sequence ID" value="AHF17117.1"/>
    <property type="molecule type" value="Genomic_DNA"/>
</dbReference>
<dbReference type="KEGG" id="nso:NIASO_02095"/>
<name>W0F287_9BACT</name>
<keyword evidence="3" id="KW-0418">Kinase</keyword>
<keyword evidence="2" id="KW-0547">Nucleotide-binding</keyword>
<reference evidence="5 6" key="1">
    <citation type="submission" date="2013-12" db="EMBL/GenBank/DDBJ databases">
        <authorList>
            <consortium name="DOE Joint Genome Institute"/>
            <person name="Eisen J."/>
            <person name="Huntemann M."/>
            <person name="Han J."/>
            <person name="Chen A."/>
            <person name="Kyrpides N."/>
            <person name="Mavromatis K."/>
            <person name="Markowitz V."/>
            <person name="Palaniappan K."/>
            <person name="Ivanova N."/>
            <person name="Schaumberg A."/>
            <person name="Pati A."/>
            <person name="Liolios K."/>
            <person name="Nordberg H.P."/>
            <person name="Cantor M.N."/>
            <person name="Hua S.X."/>
            <person name="Woyke T."/>
        </authorList>
    </citation>
    <scope>NUCLEOTIDE SEQUENCE [LARGE SCALE GENOMIC DNA]</scope>
    <source>
        <strain evidence="6">DSM 19437</strain>
    </source>
</reference>
<dbReference type="PROSITE" id="PS01075">
    <property type="entry name" value="ACETATE_KINASE_1"/>
    <property type="match status" value="1"/>
</dbReference>
<dbReference type="GO" id="GO:0005524">
    <property type="term" value="F:ATP binding"/>
    <property type="evidence" value="ECO:0007669"/>
    <property type="project" value="UniProtKB-KW"/>
</dbReference>
<keyword evidence="6" id="KW-1185">Reference proteome</keyword>
<dbReference type="GO" id="GO:0016774">
    <property type="term" value="F:phosphotransferase activity, carboxyl group as acceptor"/>
    <property type="evidence" value="ECO:0007669"/>
    <property type="project" value="InterPro"/>
</dbReference>